<name>A0AAN6WYQ2_9PEZI</name>
<feature type="region of interest" description="Disordered" evidence="1">
    <location>
        <begin position="605"/>
        <end position="703"/>
    </location>
</feature>
<feature type="compositionally biased region" description="Polar residues" evidence="1">
    <location>
        <begin position="107"/>
        <end position="116"/>
    </location>
</feature>
<evidence type="ECO:0000259" key="3">
    <source>
        <dbReference type="Pfam" id="PF25130"/>
    </source>
</evidence>
<feature type="compositionally biased region" description="Low complexity" evidence="1">
    <location>
        <begin position="291"/>
        <end position="301"/>
    </location>
</feature>
<feature type="compositionally biased region" description="Polar residues" evidence="1">
    <location>
        <begin position="617"/>
        <end position="631"/>
    </location>
</feature>
<evidence type="ECO:0000313" key="4">
    <source>
        <dbReference type="EMBL" id="KAK4190744.1"/>
    </source>
</evidence>
<keyword evidence="2" id="KW-0472">Membrane</keyword>
<feature type="compositionally biased region" description="Pro residues" evidence="1">
    <location>
        <begin position="634"/>
        <end position="646"/>
    </location>
</feature>
<proteinExistence type="predicted"/>
<feature type="transmembrane region" description="Helical" evidence="2">
    <location>
        <begin position="371"/>
        <end position="397"/>
    </location>
</feature>
<reference evidence="4" key="2">
    <citation type="submission" date="2023-05" db="EMBL/GenBank/DDBJ databases">
        <authorList>
            <consortium name="Lawrence Berkeley National Laboratory"/>
            <person name="Steindorff A."/>
            <person name="Hensen N."/>
            <person name="Bonometti L."/>
            <person name="Westerberg I."/>
            <person name="Brannstrom I.O."/>
            <person name="Guillou S."/>
            <person name="Cros-Aarteil S."/>
            <person name="Calhoun S."/>
            <person name="Haridas S."/>
            <person name="Kuo A."/>
            <person name="Mondo S."/>
            <person name="Pangilinan J."/>
            <person name="Riley R."/>
            <person name="Labutti K."/>
            <person name="Andreopoulos B."/>
            <person name="Lipzen A."/>
            <person name="Chen C."/>
            <person name="Yanf M."/>
            <person name="Daum C."/>
            <person name="Ng V."/>
            <person name="Clum A."/>
            <person name="Ohm R."/>
            <person name="Martin F."/>
            <person name="Silar P."/>
            <person name="Natvig D."/>
            <person name="Lalanne C."/>
            <person name="Gautier V."/>
            <person name="Ament-Velasquez S.L."/>
            <person name="Kruys A."/>
            <person name="Hutchinson M.I."/>
            <person name="Powell A.J."/>
            <person name="Barry K."/>
            <person name="Miller A.N."/>
            <person name="Grigoriev I.V."/>
            <person name="Debuchy R."/>
            <person name="Gladieux P."/>
            <person name="Thoren M.H."/>
            <person name="Johannesson H."/>
        </authorList>
    </citation>
    <scope>NUCLEOTIDE SEQUENCE</scope>
    <source>
        <strain evidence="4">PSN309</strain>
    </source>
</reference>
<dbReference type="Proteomes" id="UP001302126">
    <property type="component" value="Unassembled WGS sequence"/>
</dbReference>
<dbReference type="AlphaFoldDB" id="A0AAN6WYQ2"/>
<feature type="region of interest" description="Disordered" evidence="1">
    <location>
        <begin position="1"/>
        <end position="22"/>
    </location>
</feature>
<feature type="compositionally biased region" description="Basic and acidic residues" evidence="1">
    <location>
        <begin position="777"/>
        <end position="787"/>
    </location>
</feature>
<dbReference type="InterPro" id="IPR056722">
    <property type="entry name" value="DUF7820"/>
</dbReference>
<organism evidence="4 5">
    <name type="scientific">Podospora australis</name>
    <dbReference type="NCBI Taxonomy" id="1536484"/>
    <lineage>
        <taxon>Eukaryota</taxon>
        <taxon>Fungi</taxon>
        <taxon>Dikarya</taxon>
        <taxon>Ascomycota</taxon>
        <taxon>Pezizomycotina</taxon>
        <taxon>Sordariomycetes</taxon>
        <taxon>Sordariomycetidae</taxon>
        <taxon>Sordariales</taxon>
        <taxon>Podosporaceae</taxon>
        <taxon>Podospora</taxon>
    </lineage>
</organism>
<feature type="compositionally biased region" description="Pro residues" evidence="1">
    <location>
        <begin position="765"/>
        <end position="776"/>
    </location>
</feature>
<keyword evidence="5" id="KW-1185">Reference proteome</keyword>
<reference evidence="4" key="1">
    <citation type="journal article" date="2023" name="Mol. Phylogenet. Evol.">
        <title>Genome-scale phylogeny and comparative genomics of the fungal order Sordariales.</title>
        <authorList>
            <person name="Hensen N."/>
            <person name="Bonometti L."/>
            <person name="Westerberg I."/>
            <person name="Brannstrom I.O."/>
            <person name="Guillou S."/>
            <person name="Cros-Aarteil S."/>
            <person name="Calhoun S."/>
            <person name="Haridas S."/>
            <person name="Kuo A."/>
            <person name="Mondo S."/>
            <person name="Pangilinan J."/>
            <person name="Riley R."/>
            <person name="LaButti K."/>
            <person name="Andreopoulos B."/>
            <person name="Lipzen A."/>
            <person name="Chen C."/>
            <person name="Yan M."/>
            <person name="Daum C."/>
            <person name="Ng V."/>
            <person name="Clum A."/>
            <person name="Steindorff A."/>
            <person name="Ohm R.A."/>
            <person name="Martin F."/>
            <person name="Silar P."/>
            <person name="Natvig D.O."/>
            <person name="Lalanne C."/>
            <person name="Gautier V."/>
            <person name="Ament-Velasquez S.L."/>
            <person name="Kruys A."/>
            <person name="Hutchinson M.I."/>
            <person name="Powell A.J."/>
            <person name="Barry K."/>
            <person name="Miller A.N."/>
            <person name="Grigoriev I.V."/>
            <person name="Debuchy R."/>
            <person name="Gladieux P."/>
            <person name="Hiltunen Thoren M."/>
            <person name="Johannesson H."/>
        </authorList>
    </citation>
    <scope>NUCLEOTIDE SEQUENCE</scope>
    <source>
        <strain evidence="4">PSN309</strain>
    </source>
</reference>
<feature type="region of interest" description="Disordered" evidence="1">
    <location>
        <begin position="45"/>
        <end position="116"/>
    </location>
</feature>
<feature type="compositionally biased region" description="Low complexity" evidence="1">
    <location>
        <begin position="157"/>
        <end position="170"/>
    </location>
</feature>
<accession>A0AAN6WYQ2</accession>
<feature type="region of interest" description="Disordered" evidence="1">
    <location>
        <begin position="157"/>
        <end position="176"/>
    </location>
</feature>
<keyword evidence="2" id="KW-0812">Transmembrane</keyword>
<dbReference type="PANTHER" id="PTHR42078:SF1">
    <property type="entry name" value="GLUCAN 1, 4-ALPHA-GLUCOSIDASE"/>
    <property type="match status" value="1"/>
</dbReference>
<evidence type="ECO:0000256" key="1">
    <source>
        <dbReference type="SAM" id="MobiDB-lite"/>
    </source>
</evidence>
<dbReference type="Pfam" id="PF25130">
    <property type="entry name" value="DUF7820"/>
    <property type="match status" value="1"/>
</dbReference>
<feature type="domain" description="DUF7820" evidence="3">
    <location>
        <begin position="417"/>
        <end position="814"/>
    </location>
</feature>
<feature type="region of interest" description="Disordered" evidence="1">
    <location>
        <begin position="125"/>
        <end position="144"/>
    </location>
</feature>
<sequence>MDSTPNKAGELERGLSSRNSVRISVMDADEDAELAAMGMVADGFRPVQSSAGPEPPSTPSLASASTTLLGDGSPESRSRIARPSSTSKPHRPQDSLSLRREGGMGQAQESTDLTRQISASTDSTAYLPAESPYQGPSGPSHPYQMYPQNVRIARTMSTATSSTAPLSESSYNGPRGPSHPYGLYPQSDGIETTAPQEPSIPLGFHGLPDQYRRQVGPDGEEVGDIIGPDGHTEQLPPYTRYPEDAYARKLATAEGSAPAEAIEERAVVADAVPAVAPSVAPPAGPPALTVPTSTPAGPTLTGAGGIGLATRNPEFDSTDDLGSPQSRHSSRSFTSDSTRQNAVKPYDEKKGKPFKPWQIWMRRKLWGIIPYWALCMTVVILLVMGAILGSVIGTFLAKEKKPRREKTWSPITSPIPPTPTFGAVPIPTPTDLPALPLGTYSMPLLIGRSPNTCFQDPTLAQAWNCYLVLRGLELTVSEYKGEHNFTLNCNQSLTVKNHVYSYGEQPPQILQPVALELVNDTFEPSRGPAWYKMLTYDKTVILPEGVLNSTTTSVSKRTVRNLASVSDLKRKGVAKRGDKPWVCKWPDTYLEMFIYPHQNTSKIGFPPGGIPGMKPSSEGQTSTSLFSSMATESPAPPPPSGLPPTPVENSFQTHPAEFGGPSQKPKGYWPQRRDNHGTATSSASASETATASSTSPWGPIDTGEMFAPMKPPYPRVIKLSERRVWTSGARVPECVQVEIQGYAQEATPVLDAAGKPVTIKILENEPPPSTGPPFMRPKPDPETRRSLGSESNAHLFGREGQPAADMSPCGCMWFLT</sequence>
<feature type="region of interest" description="Disordered" evidence="1">
    <location>
        <begin position="763"/>
        <end position="807"/>
    </location>
</feature>
<keyword evidence="2" id="KW-1133">Transmembrane helix</keyword>
<feature type="region of interest" description="Disordered" evidence="1">
    <location>
        <begin position="285"/>
        <end position="351"/>
    </location>
</feature>
<evidence type="ECO:0000256" key="2">
    <source>
        <dbReference type="SAM" id="Phobius"/>
    </source>
</evidence>
<comment type="caution">
    <text evidence="4">The sequence shown here is derived from an EMBL/GenBank/DDBJ whole genome shotgun (WGS) entry which is preliminary data.</text>
</comment>
<dbReference type="PANTHER" id="PTHR42078">
    <property type="entry name" value="GLUCAN 1, 4-ALPHA-GLUCOSIDASE"/>
    <property type="match status" value="1"/>
</dbReference>
<feature type="compositionally biased region" description="Low complexity" evidence="1">
    <location>
        <begin position="59"/>
        <end position="69"/>
    </location>
</feature>
<protein>
    <recommendedName>
        <fullName evidence="3">DUF7820 domain-containing protein</fullName>
    </recommendedName>
</protein>
<gene>
    <name evidence="4" type="ORF">QBC35DRAFT_53522</name>
</gene>
<dbReference type="EMBL" id="MU864363">
    <property type="protein sequence ID" value="KAK4190744.1"/>
    <property type="molecule type" value="Genomic_DNA"/>
</dbReference>
<feature type="compositionally biased region" description="Low complexity" evidence="1">
    <location>
        <begin position="678"/>
        <end position="695"/>
    </location>
</feature>
<evidence type="ECO:0000313" key="5">
    <source>
        <dbReference type="Proteomes" id="UP001302126"/>
    </source>
</evidence>
<feature type="compositionally biased region" description="Basic and acidic residues" evidence="1">
    <location>
        <begin position="91"/>
        <end position="102"/>
    </location>
</feature>
<feature type="compositionally biased region" description="Low complexity" evidence="1">
    <location>
        <begin position="323"/>
        <end position="339"/>
    </location>
</feature>